<dbReference type="Gene3D" id="2.60.120.200">
    <property type="match status" value="1"/>
</dbReference>
<dbReference type="CDD" id="cd08023">
    <property type="entry name" value="GH16_laminarinase_like"/>
    <property type="match status" value="1"/>
</dbReference>
<keyword evidence="2" id="KW-0732">Signal</keyword>
<gene>
    <name evidence="4" type="ORF">HMPREF0198_1275</name>
</gene>
<comment type="caution">
    <text evidence="4">The sequence shown here is derived from an EMBL/GenBank/DDBJ whole genome shotgun (WGS) entry which is preliminary data.</text>
</comment>
<evidence type="ECO:0000259" key="3">
    <source>
        <dbReference type="PROSITE" id="PS51762"/>
    </source>
</evidence>
<protein>
    <submittedName>
        <fullName evidence="4">Glycosyl hydrolase family 16</fullName>
    </submittedName>
</protein>
<evidence type="ECO:0000313" key="4">
    <source>
        <dbReference type="EMBL" id="EEV88612.1"/>
    </source>
</evidence>
<dbReference type="Pfam" id="PF00722">
    <property type="entry name" value="Glyco_hydro_16"/>
    <property type="match status" value="1"/>
</dbReference>
<keyword evidence="5" id="KW-1185">Reference proteome</keyword>
<keyword evidence="4" id="KW-0378">Hydrolase</keyword>
<dbReference type="InterPro" id="IPR050546">
    <property type="entry name" value="Glycosyl_Hydrlase_16"/>
</dbReference>
<dbReference type="Proteomes" id="UP000004870">
    <property type="component" value="Unassembled WGS sequence"/>
</dbReference>
<proteinExistence type="inferred from homology"/>
<dbReference type="PROSITE" id="PS51762">
    <property type="entry name" value="GH16_2"/>
    <property type="match status" value="1"/>
</dbReference>
<organism evidence="4 5">
    <name type="scientific">Cardiobacterium hominis (strain ATCC 15826 / DSM 8339 / NCTC 10426 / 6573)</name>
    <dbReference type="NCBI Taxonomy" id="638300"/>
    <lineage>
        <taxon>Bacteria</taxon>
        <taxon>Pseudomonadati</taxon>
        <taxon>Pseudomonadota</taxon>
        <taxon>Gammaproteobacteria</taxon>
        <taxon>Cardiobacteriales</taxon>
        <taxon>Cardiobacteriaceae</taxon>
        <taxon>Cardiobacterium</taxon>
    </lineage>
</organism>
<dbReference type="GO" id="GO:0004553">
    <property type="term" value="F:hydrolase activity, hydrolyzing O-glycosyl compounds"/>
    <property type="evidence" value="ECO:0007669"/>
    <property type="project" value="InterPro"/>
</dbReference>
<evidence type="ECO:0000256" key="1">
    <source>
        <dbReference type="ARBA" id="ARBA00006865"/>
    </source>
</evidence>
<dbReference type="SUPFAM" id="SSF49899">
    <property type="entry name" value="Concanavalin A-like lectins/glucanases"/>
    <property type="match status" value="1"/>
</dbReference>
<dbReference type="GeneID" id="84788593"/>
<dbReference type="OrthoDB" id="9809583at2"/>
<name>C8N9U7_CARH6</name>
<accession>C8N9U7</accession>
<dbReference type="STRING" id="2718.CHUV0807_0798"/>
<dbReference type="RefSeq" id="WP_004141143.1">
    <property type="nucleotide sequence ID" value="NZ_GG694026.1"/>
</dbReference>
<dbReference type="GO" id="GO:0005975">
    <property type="term" value="P:carbohydrate metabolic process"/>
    <property type="evidence" value="ECO:0007669"/>
    <property type="project" value="InterPro"/>
</dbReference>
<feature type="signal peptide" evidence="2">
    <location>
        <begin position="1"/>
        <end position="19"/>
    </location>
</feature>
<dbReference type="EMBL" id="ACKY01000060">
    <property type="protein sequence ID" value="EEV88612.1"/>
    <property type="molecule type" value="Genomic_DNA"/>
</dbReference>
<evidence type="ECO:0000313" key="5">
    <source>
        <dbReference type="Proteomes" id="UP000004870"/>
    </source>
</evidence>
<dbReference type="HOGENOM" id="CLU_019533_0_3_6"/>
<dbReference type="PANTHER" id="PTHR10963:SF60">
    <property type="entry name" value="GRAM-NEGATIVE BACTERIA-BINDING PROTEIN 1-RELATED"/>
    <property type="match status" value="1"/>
</dbReference>
<dbReference type="InterPro" id="IPR013320">
    <property type="entry name" value="ConA-like_dom_sf"/>
</dbReference>
<reference evidence="4 5" key="1">
    <citation type="submission" date="2009-08" db="EMBL/GenBank/DDBJ databases">
        <authorList>
            <person name="Qin X."/>
            <person name="Bachman B."/>
            <person name="Battles P."/>
            <person name="Bell A."/>
            <person name="Bess C."/>
            <person name="Bickham C."/>
            <person name="Chaboub L."/>
            <person name="Chen D."/>
            <person name="Coyle M."/>
            <person name="Deiros D.R."/>
            <person name="Dinh H."/>
            <person name="Forbes L."/>
            <person name="Fowler G."/>
            <person name="Francisco L."/>
            <person name="Fu Q."/>
            <person name="Gubbala S."/>
            <person name="Hale W."/>
            <person name="Han Y."/>
            <person name="Hemphill L."/>
            <person name="Highlander S.K."/>
            <person name="Hirani K."/>
            <person name="Hogues M."/>
            <person name="Jackson L."/>
            <person name="Jakkamsetti A."/>
            <person name="Javaid M."/>
            <person name="Jiang H."/>
            <person name="Korchina V."/>
            <person name="Kovar C."/>
            <person name="Lara F."/>
            <person name="Lee S."/>
            <person name="Mata R."/>
            <person name="Mathew T."/>
            <person name="Moen C."/>
            <person name="Morales K."/>
            <person name="Munidasa M."/>
            <person name="Nazareth L."/>
            <person name="Ngo R."/>
            <person name="Nguyen L."/>
            <person name="Okwuonu G."/>
            <person name="Ongeri F."/>
            <person name="Patil S."/>
            <person name="Petrosino J."/>
            <person name="Pham C."/>
            <person name="Pham P."/>
            <person name="Pu L.-L."/>
            <person name="Puazo M."/>
            <person name="Raj R."/>
            <person name="Reid J."/>
            <person name="Rouhana J."/>
            <person name="Saada N."/>
            <person name="Shang Y."/>
            <person name="Simmons D."/>
            <person name="Thornton R."/>
            <person name="Warren J."/>
            <person name="Weissenberger G."/>
            <person name="Zhang J."/>
            <person name="Zhang L."/>
            <person name="Zhou C."/>
            <person name="Zhu D."/>
            <person name="Muzny D."/>
            <person name="Worley K."/>
            <person name="Gibbs R."/>
        </authorList>
    </citation>
    <scope>NUCLEOTIDE SEQUENCE [LARGE SCALE GENOMIC DNA]</scope>
    <source>
        <strain evidence="5">ATCC 15826 / DSM 8339 / NCTC 10426 / 6573</strain>
    </source>
</reference>
<dbReference type="PANTHER" id="PTHR10963">
    <property type="entry name" value="GLYCOSYL HYDROLASE-RELATED"/>
    <property type="match status" value="1"/>
</dbReference>
<dbReference type="InterPro" id="IPR000757">
    <property type="entry name" value="Beta-glucanase-like"/>
</dbReference>
<sequence>MDIRRFLLAAVLFSATLFAAPQPKPPVSGAWRLVFAEEFNGTNLNPKVWMKLRGLGPGYREPYNPDMDDSAFDAGYTTVSNGMLRIHWKAAPITVKGATYPYTTGVATTATGFNFRYGVIEARIWLPRISGIAPTFWLLPTPVDSTWPPEIDIAEFSTGAQGKVDAHFNVHYQKNGRLRQIAGFPTYGENLGGAWHTYTLDWRPDSMTMLLDGKAVYRYTGEGIPSTSMYIVLSNGVMKGEKPGPGSMLVDYVRVWQ</sequence>
<dbReference type="AlphaFoldDB" id="C8N9U7"/>
<evidence type="ECO:0000256" key="2">
    <source>
        <dbReference type="SAM" id="SignalP"/>
    </source>
</evidence>
<feature type="chain" id="PRO_5002990705" evidence="2">
    <location>
        <begin position="20"/>
        <end position="257"/>
    </location>
</feature>
<feature type="domain" description="GH16" evidence="3">
    <location>
        <begin position="15"/>
        <end position="257"/>
    </location>
</feature>
<comment type="similarity">
    <text evidence="1">Belongs to the glycosyl hydrolase 16 family.</text>
</comment>